<dbReference type="Proteomes" id="UP000032120">
    <property type="component" value="Unassembled WGS sequence"/>
</dbReference>
<protein>
    <submittedName>
        <fullName evidence="1">Uncharacterized protein</fullName>
    </submittedName>
</protein>
<reference evidence="1 2" key="1">
    <citation type="submission" date="2015-01" db="EMBL/GenBank/DDBJ databases">
        <title>Draft genome sequence of Leucobacter komagatae strain VKM ST2845.</title>
        <authorList>
            <person name="Karlyshev A.V."/>
            <person name="Kudryashova E.B."/>
        </authorList>
    </citation>
    <scope>NUCLEOTIDE SEQUENCE [LARGE SCALE GENOMIC DNA]</scope>
    <source>
        <strain evidence="1 2">VKM ST2845</strain>
    </source>
</reference>
<comment type="caution">
    <text evidence="1">The sequence shown here is derived from an EMBL/GenBank/DDBJ whole genome shotgun (WGS) entry which is preliminary data.</text>
</comment>
<sequence length="68" mass="7509">MSIDVTIEGDPSGVFELATWLDNKVSVPSNDLQQRLKKTSAESIEFWKGRSGEAFATALTRSPQLQIL</sequence>
<accession>A0A0D0IUB0</accession>
<proteinExistence type="predicted"/>
<evidence type="ECO:0000313" key="2">
    <source>
        <dbReference type="Proteomes" id="UP000032120"/>
    </source>
</evidence>
<gene>
    <name evidence="1" type="ORF">SD72_04600</name>
</gene>
<dbReference type="AlphaFoldDB" id="A0A0D0IUB0"/>
<organism evidence="1 2">
    <name type="scientific">Leucobacter komagatae</name>
    <dbReference type="NCBI Taxonomy" id="55969"/>
    <lineage>
        <taxon>Bacteria</taxon>
        <taxon>Bacillati</taxon>
        <taxon>Actinomycetota</taxon>
        <taxon>Actinomycetes</taxon>
        <taxon>Micrococcales</taxon>
        <taxon>Microbacteriaceae</taxon>
        <taxon>Leucobacter</taxon>
    </lineage>
</organism>
<dbReference type="EMBL" id="JXSQ01000004">
    <property type="protein sequence ID" value="KIP53123.1"/>
    <property type="molecule type" value="Genomic_DNA"/>
</dbReference>
<keyword evidence="2" id="KW-1185">Reference proteome</keyword>
<name>A0A0D0IUB0_9MICO</name>
<evidence type="ECO:0000313" key="1">
    <source>
        <dbReference type="EMBL" id="KIP53123.1"/>
    </source>
</evidence>